<dbReference type="AlphaFoldDB" id="A0A8X6YU07"/>
<accession>A0A8X6YU07</accession>
<proteinExistence type="predicted"/>
<reference evidence="2" key="1">
    <citation type="submission" date="2020-08" db="EMBL/GenBank/DDBJ databases">
        <title>Multicomponent nature underlies the extraordinary mechanical properties of spider dragline silk.</title>
        <authorList>
            <person name="Kono N."/>
            <person name="Nakamura H."/>
            <person name="Mori M."/>
            <person name="Yoshida Y."/>
            <person name="Ohtoshi R."/>
            <person name="Malay A.D."/>
            <person name="Moran D.A.P."/>
            <person name="Tomita M."/>
            <person name="Numata K."/>
            <person name="Arakawa K."/>
        </authorList>
    </citation>
    <scope>NUCLEOTIDE SEQUENCE</scope>
</reference>
<evidence type="ECO:0000313" key="2">
    <source>
        <dbReference type="EMBL" id="GFY79241.1"/>
    </source>
</evidence>
<dbReference type="Proteomes" id="UP000886998">
    <property type="component" value="Unassembled WGS sequence"/>
</dbReference>
<feature type="region of interest" description="Disordered" evidence="1">
    <location>
        <begin position="41"/>
        <end position="64"/>
    </location>
</feature>
<gene>
    <name evidence="2" type="ORF">TNIN_91081</name>
</gene>
<organism evidence="2 3">
    <name type="scientific">Trichonephila inaurata madagascariensis</name>
    <dbReference type="NCBI Taxonomy" id="2747483"/>
    <lineage>
        <taxon>Eukaryota</taxon>
        <taxon>Metazoa</taxon>
        <taxon>Ecdysozoa</taxon>
        <taxon>Arthropoda</taxon>
        <taxon>Chelicerata</taxon>
        <taxon>Arachnida</taxon>
        <taxon>Araneae</taxon>
        <taxon>Araneomorphae</taxon>
        <taxon>Entelegynae</taxon>
        <taxon>Araneoidea</taxon>
        <taxon>Nephilidae</taxon>
        <taxon>Trichonephila</taxon>
        <taxon>Trichonephila inaurata</taxon>
    </lineage>
</organism>
<comment type="caution">
    <text evidence="2">The sequence shown here is derived from an EMBL/GenBank/DDBJ whole genome shotgun (WGS) entry which is preliminary data.</text>
</comment>
<keyword evidence="3" id="KW-1185">Reference proteome</keyword>
<evidence type="ECO:0000313" key="3">
    <source>
        <dbReference type="Proteomes" id="UP000886998"/>
    </source>
</evidence>
<name>A0A8X6YU07_9ARAC</name>
<protein>
    <submittedName>
        <fullName evidence="2">Uncharacterized protein</fullName>
    </submittedName>
</protein>
<evidence type="ECO:0000256" key="1">
    <source>
        <dbReference type="SAM" id="MobiDB-lite"/>
    </source>
</evidence>
<sequence>MILLFWVCFSIRFLFFSSCDILFLPPLLLLFDAFQNNNNIQGQLSGDSDPEAKRPPDTGGQKIQEERETYSKFRYINTDHDTGRAAKNRK</sequence>
<dbReference type="EMBL" id="BMAV01023465">
    <property type="protein sequence ID" value="GFY79241.1"/>
    <property type="molecule type" value="Genomic_DNA"/>
</dbReference>